<keyword evidence="3" id="KW-1185">Reference proteome</keyword>
<evidence type="ECO:0000313" key="2">
    <source>
        <dbReference type="EMBL" id="MFC7319791.1"/>
    </source>
</evidence>
<proteinExistence type="predicted"/>
<accession>A0ABW2K0V6</accession>
<dbReference type="InterPro" id="IPR055365">
    <property type="entry name" value="PH_SunI-like"/>
</dbReference>
<feature type="domain" description="Sublancin immunity protein SunI-like PH" evidence="1">
    <location>
        <begin position="3"/>
        <end position="81"/>
    </location>
</feature>
<gene>
    <name evidence="2" type="ORF">ACFQMN_02680</name>
</gene>
<comment type="caution">
    <text evidence="2">The sequence shown here is derived from an EMBL/GenBank/DDBJ whole genome shotgun (WGS) entry which is preliminary data.</text>
</comment>
<dbReference type="RefSeq" id="WP_289215567.1">
    <property type="nucleotide sequence ID" value="NZ_JAPVRC010000003.1"/>
</dbReference>
<protein>
    <recommendedName>
        <fullName evidence="1">Sublancin immunity protein SunI-like PH domain-containing protein</fullName>
    </recommendedName>
</protein>
<evidence type="ECO:0000313" key="3">
    <source>
        <dbReference type="Proteomes" id="UP001596494"/>
    </source>
</evidence>
<organism evidence="2 3">
    <name type="scientific">Halobacillus campisalis</name>
    <dbReference type="NCBI Taxonomy" id="435909"/>
    <lineage>
        <taxon>Bacteria</taxon>
        <taxon>Bacillati</taxon>
        <taxon>Bacillota</taxon>
        <taxon>Bacilli</taxon>
        <taxon>Bacillales</taxon>
        <taxon>Bacillaceae</taxon>
        <taxon>Halobacillus</taxon>
    </lineage>
</organism>
<reference evidence="3" key="1">
    <citation type="journal article" date="2019" name="Int. J. Syst. Evol. Microbiol.">
        <title>The Global Catalogue of Microorganisms (GCM) 10K type strain sequencing project: providing services to taxonomists for standard genome sequencing and annotation.</title>
        <authorList>
            <consortium name="The Broad Institute Genomics Platform"/>
            <consortium name="The Broad Institute Genome Sequencing Center for Infectious Disease"/>
            <person name="Wu L."/>
            <person name="Ma J."/>
        </authorList>
    </citation>
    <scope>NUCLEOTIDE SEQUENCE [LARGE SCALE GENOMIC DNA]</scope>
    <source>
        <strain evidence="3">CCUG 73951</strain>
    </source>
</reference>
<dbReference type="EMBL" id="JBHTBY010000001">
    <property type="protein sequence ID" value="MFC7319791.1"/>
    <property type="molecule type" value="Genomic_DNA"/>
</dbReference>
<sequence length="85" mass="9761">MIGVKIKESGENVIISWQLSRVKIPKNEIIEVRNDDTYGGEDKSAMRIGFPSASLERFVIKTTKQNYILFTSNISIKNKIERMIE</sequence>
<evidence type="ECO:0000259" key="1">
    <source>
        <dbReference type="Pfam" id="PF23491"/>
    </source>
</evidence>
<dbReference type="Proteomes" id="UP001596494">
    <property type="component" value="Unassembled WGS sequence"/>
</dbReference>
<name>A0ABW2K0V6_9BACI</name>
<dbReference type="Pfam" id="PF23491">
    <property type="entry name" value="bPH_8"/>
    <property type="match status" value="1"/>
</dbReference>